<protein>
    <submittedName>
        <fullName evidence="2">Uncharacterized protein</fullName>
    </submittedName>
</protein>
<organism evidence="2 3">
    <name type="scientific">Xinjiang nucleorhabdovirus</name>
    <dbReference type="NCBI Taxonomy" id="2824629"/>
    <lineage>
        <taxon>Viruses</taxon>
        <taxon>Riboviria</taxon>
        <taxon>Orthornavirae</taxon>
        <taxon>Negarnaviricota</taxon>
        <taxon>Haploviricotina</taxon>
        <taxon>Monjiviricetes</taxon>
        <taxon>Mononegavirales</taxon>
        <taxon>Rhabdoviridae</taxon>
    </lineage>
</organism>
<evidence type="ECO:0000313" key="2">
    <source>
        <dbReference type="EMBL" id="URP83779.1"/>
    </source>
</evidence>
<reference evidence="2" key="2">
    <citation type="journal article" date="2022" name="Nat. Microbiol.">
        <title>RNA viromes from terrestrial sites across China expand environmental viral diversity.</title>
        <authorList>
            <person name="Chiapello M."/>
            <person name="Rodriguez-Romero J."/>
            <person name="Ayllon M.A."/>
            <person name="Turina M."/>
        </authorList>
    </citation>
    <scope>NUCLEOTIDE SEQUENCE</scope>
    <source>
        <strain evidence="2">193-k141_301243</strain>
    </source>
</reference>
<dbReference type="Proteomes" id="UP001259868">
    <property type="component" value="Segment"/>
</dbReference>
<accession>A0AAE9IG41</accession>
<dbReference type="EMBL" id="MW897039">
    <property type="protein sequence ID" value="URP83779.1"/>
    <property type="molecule type" value="Viral_cRNA"/>
</dbReference>
<evidence type="ECO:0000256" key="1">
    <source>
        <dbReference type="SAM" id="MobiDB-lite"/>
    </source>
</evidence>
<name>A0AAE9IG41_9RHAB</name>
<sequence>MFNKNPTHTMDKSTTRRTGSNNINEVGMHTILSKIDKYISILSMYRSLDKGPCDDSLSDGIQGLIDAVGDAFMDIKITTIKLGEIHDGGVKRKSISSTTIKKDK</sequence>
<feature type="region of interest" description="Disordered" evidence="1">
    <location>
        <begin position="1"/>
        <end position="22"/>
    </location>
</feature>
<keyword evidence="3" id="KW-1185">Reference proteome</keyword>
<proteinExistence type="predicted"/>
<reference evidence="2" key="1">
    <citation type="submission" date="2021-03" db="EMBL/GenBank/DDBJ databases">
        <authorList>
            <person name="Chen Y.-M."/>
            <person name="Zhang Y.-Z."/>
        </authorList>
    </citation>
    <scope>NUCLEOTIDE SEQUENCE</scope>
    <source>
        <strain evidence="2">193-k141_301243</strain>
    </source>
</reference>
<evidence type="ECO:0000313" key="3">
    <source>
        <dbReference type="Proteomes" id="UP001259868"/>
    </source>
</evidence>